<dbReference type="InterPro" id="IPR006626">
    <property type="entry name" value="PbH1"/>
</dbReference>
<proteinExistence type="predicted"/>
<protein>
    <recommendedName>
        <fullName evidence="1">Right handed beta helix domain-containing protein</fullName>
    </recommendedName>
</protein>
<feature type="non-terminal residue" evidence="2">
    <location>
        <position position="1"/>
    </location>
</feature>
<evidence type="ECO:0000313" key="2">
    <source>
        <dbReference type="EMBL" id="GAI58174.1"/>
    </source>
</evidence>
<comment type="caution">
    <text evidence="2">The sequence shown here is derived from an EMBL/GenBank/DDBJ whole genome shotgun (WGS) entry which is preliminary data.</text>
</comment>
<feature type="non-terminal residue" evidence="2">
    <location>
        <position position="224"/>
    </location>
</feature>
<reference evidence="2" key="1">
    <citation type="journal article" date="2014" name="Front. Microbiol.">
        <title>High frequency of phylogenetically diverse reductive dehalogenase-homologous genes in deep subseafloor sedimentary metagenomes.</title>
        <authorList>
            <person name="Kawai M."/>
            <person name="Futagami T."/>
            <person name="Toyoda A."/>
            <person name="Takaki Y."/>
            <person name="Nishi S."/>
            <person name="Hori S."/>
            <person name="Arai W."/>
            <person name="Tsubouchi T."/>
            <person name="Morono Y."/>
            <person name="Uchiyama I."/>
            <person name="Ito T."/>
            <person name="Fujiyama A."/>
            <person name="Inagaki F."/>
            <person name="Takami H."/>
        </authorList>
    </citation>
    <scope>NUCLEOTIDE SEQUENCE</scope>
    <source>
        <strain evidence="2">Expedition CK06-06</strain>
    </source>
</reference>
<accession>X1RRN4</accession>
<dbReference type="EMBL" id="BARV01036955">
    <property type="protein sequence ID" value="GAI58174.1"/>
    <property type="molecule type" value="Genomic_DNA"/>
</dbReference>
<dbReference type="AlphaFoldDB" id="X1RRN4"/>
<gene>
    <name evidence="2" type="ORF">S06H3_57289</name>
</gene>
<dbReference type="SUPFAM" id="SSF51126">
    <property type="entry name" value="Pectin lyase-like"/>
    <property type="match status" value="1"/>
</dbReference>
<sequence>FYGGGGIFSRSSSLIISHNIIRNNDHSNIYEGGGIFAFTTGPVSIITISNNRIENNATTNNGGGIRLEGVDASSIVTLNTIISNTCGASGAGIYISNCSPQIIENDILSNIASGGVLNYGGGIYISPNSHPDIIDNDISENEANNSAAIHAKLNSSPTIRGNLIIGNTITTGGGAAMRIEPGANPLIDSNKFMGNAQTDCCNGGALRVDASCTIINNLFSHNFA</sequence>
<dbReference type="InterPro" id="IPR011050">
    <property type="entry name" value="Pectin_lyase_fold/virulence"/>
</dbReference>
<feature type="domain" description="Right handed beta helix" evidence="1">
    <location>
        <begin position="79"/>
        <end position="223"/>
    </location>
</feature>
<dbReference type="Pfam" id="PF13229">
    <property type="entry name" value="Beta_helix"/>
    <property type="match status" value="1"/>
</dbReference>
<dbReference type="SMART" id="SM00710">
    <property type="entry name" value="PbH1"/>
    <property type="match status" value="6"/>
</dbReference>
<name>X1RRN4_9ZZZZ</name>
<dbReference type="InterPro" id="IPR012334">
    <property type="entry name" value="Pectin_lyas_fold"/>
</dbReference>
<dbReference type="Gene3D" id="2.160.20.10">
    <property type="entry name" value="Single-stranded right-handed beta-helix, Pectin lyase-like"/>
    <property type="match status" value="1"/>
</dbReference>
<evidence type="ECO:0000259" key="1">
    <source>
        <dbReference type="Pfam" id="PF13229"/>
    </source>
</evidence>
<organism evidence="2">
    <name type="scientific">marine sediment metagenome</name>
    <dbReference type="NCBI Taxonomy" id="412755"/>
    <lineage>
        <taxon>unclassified sequences</taxon>
        <taxon>metagenomes</taxon>
        <taxon>ecological metagenomes</taxon>
    </lineage>
</organism>
<dbReference type="InterPro" id="IPR039448">
    <property type="entry name" value="Beta_helix"/>
</dbReference>